<comment type="caution">
    <text evidence="2">The sequence shown here is derived from an EMBL/GenBank/DDBJ whole genome shotgun (WGS) entry which is preliminary data.</text>
</comment>
<dbReference type="PANTHER" id="PTHR22743">
    <property type="entry name" value="MEPRIN/TRAF-LIKE MATH FAMILY-C.ELEGANS"/>
    <property type="match status" value="1"/>
</dbReference>
<name>A0A6A5HTY9_CAERE</name>
<reference evidence="2 3" key="1">
    <citation type="submission" date="2019-12" db="EMBL/GenBank/DDBJ databases">
        <title>Chromosome-level assembly of the Caenorhabditis remanei genome.</title>
        <authorList>
            <person name="Teterina A.A."/>
            <person name="Willis J.H."/>
            <person name="Phillips P.C."/>
        </authorList>
    </citation>
    <scope>NUCLEOTIDE SEQUENCE [LARGE SCALE GENOMIC DNA]</scope>
    <source>
        <strain evidence="2 3">PX506</strain>
        <tissue evidence="2">Whole organism</tissue>
    </source>
</reference>
<protein>
    <recommendedName>
        <fullName evidence="4">SOCS box domain-containing protein</fullName>
    </recommendedName>
</protein>
<evidence type="ECO:0000313" key="3">
    <source>
        <dbReference type="Proteomes" id="UP000483820"/>
    </source>
</evidence>
<evidence type="ECO:0000313" key="2">
    <source>
        <dbReference type="EMBL" id="KAF1770226.1"/>
    </source>
</evidence>
<sequence>MPNHFNSFWKLFMESLLSLVRFASKNKEINKIAAPISDDNIENLLHLADMYDTPTATRRCEEFLLLFPTKIILRKKIRLAVQYRLGNLKAKCLKEVRTIKDIPDILPVPLKELDIGTAFSMLIRV</sequence>
<dbReference type="PANTHER" id="PTHR22743:SF165">
    <property type="entry name" value="BTB AND MATH DOMAIN CONTAINING-RELATED"/>
    <property type="match status" value="1"/>
</dbReference>
<feature type="chain" id="PRO_5025336933" description="SOCS box domain-containing protein" evidence="1">
    <location>
        <begin position="23"/>
        <end position="125"/>
    </location>
</feature>
<dbReference type="RefSeq" id="XP_053591881.1">
    <property type="nucleotide sequence ID" value="XM_053723236.1"/>
</dbReference>
<dbReference type="GeneID" id="9817827"/>
<dbReference type="AlphaFoldDB" id="A0A6A5HTY9"/>
<dbReference type="Proteomes" id="UP000483820">
    <property type="component" value="Chromosome I"/>
</dbReference>
<evidence type="ECO:0008006" key="4">
    <source>
        <dbReference type="Google" id="ProtNLM"/>
    </source>
</evidence>
<dbReference type="InterPro" id="IPR052664">
    <property type="entry name" value="BTB-MATH_domain_protein"/>
</dbReference>
<feature type="signal peptide" evidence="1">
    <location>
        <begin position="1"/>
        <end position="22"/>
    </location>
</feature>
<accession>A0A6A5HTY9</accession>
<proteinExistence type="predicted"/>
<dbReference type="Gene3D" id="3.30.710.10">
    <property type="entry name" value="Potassium Channel Kv1.1, Chain A"/>
    <property type="match status" value="1"/>
</dbReference>
<dbReference type="EMBL" id="WUAV01000001">
    <property type="protein sequence ID" value="KAF1770226.1"/>
    <property type="molecule type" value="Genomic_DNA"/>
</dbReference>
<keyword evidence="1" id="KW-0732">Signal</keyword>
<organism evidence="2 3">
    <name type="scientific">Caenorhabditis remanei</name>
    <name type="common">Caenorhabditis vulgaris</name>
    <dbReference type="NCBI Taxonomy" id="31234"/>
    <lineage>
        <taxon>Eukaryota</taxon>
        <taxon>Metazoa</taxon>
        <taxon>Ecdysozoa</taxon>
        <taxon>Nematoda</taxon>
        <taxon>Chromadorea</taxon>
        <taxon>Rhabditida</taxon>
        <taxon>Rhabditina</taxon>
        <taxon>Rhabditomorpha</taxon>
        <taxon>Rhabditoidea</taxon>
        <taxon>Rhabditidae</taxon>
        <taxon>Peloderinae</taxon>
        <taxon>Caenorhabditis</taxon>
    </lineage>
</organism>
<dbReference type="InterPro" id="IPR011333">
    <property type="entry name" value="SKP1/BTB/POZ_sf"/>
</dbReference>
<dbReference type="CTD" id="9817827"/>
<evidence type="ECO:0000256" key="1">
    <source>
        <dbReference type="SAM" id="SignalP"/>
    </source>
</evidence>
<gene>
    <name evidence="2" type="ORF">GCK72_002044</name>
</gene>
<dbReference type="KEGG" id="crq:GCK72_002044"/>